<gene>
    <name evidence="2" type="ORF">GOARA_049_00030</name>
</gene>
<comment type="caution">
    <text evidence="2">The sequence shown here is derived from an EMBL/GenBank/DDBJ whole genome shotgun (WGS) entry which is preliminary data.</text>
</comment>
<dbReference type="Proteomes" id="UP000035088">
    <property type="component" value="Unassembled WGS sequence"/>
</dbReference>
<accession>G7H262</accession>
<evidence type="ECO:0000313" key="2">
    <source>
        <dbReference type="EMBL" id="GAB09937.1"/>
    </source>
</evidence>
<keyword evidence="3" id="KW-1185">Reference proteome</keyword>
<dbReference type="InterPro" id="IPR057037">
    <property type="entry name" value="TPR_rep_actino"/>
</dbReference>
<organism evidence="2 3">
    <name type="scientific">Gordonia araii NBRC 100433</name>
    <dbReference type="NCBI Taxonomy" id="1073574"/>
    <lineage>
        <taxon>Bacteria</taxon>
        <taxon>Bacillati</taxon>
        <taxon>Actinomycetota</taxon>
        <taxon>Actinomycetes</taxon>
        <taxon>Mycobacteriales</taxon>
        <taxon>Gordoniaceae</taxon>
        <taxon>Gordonia</taxon>
    </lineage>
</organism>
<reference evidence="2 3" key="1">
    <citation type="submission" date="2011-11" db="EMBL/GenBank/DDBJ databases">
        <title>Whole genome shotgun sequence of Gordonia araii NBRC 100433.</title>
        <authorList>
            <person name="Yoshida Y."/>
            <person name="Hosoyama A."/>
            <person name="Tsuchikane K."/>
            <person name="Katsumata H."/>
            <person name="Yamazaki S."/>
            <person name="Fujita N."/>
        </authorList>
    </citation>
    <scope>NUCLEOTIDE SEQUENCE [LARGE SCALE GENOMIC DNA]</scope>
    <source>
        <strain evidence="2 3">NBRC 100433</strain>
    </source>
</reference>
<sequence>MIPTRAQMESFKFDPMSTAASDAGTFEGGVQRDAQAILNAITGLDWSGKAKFAASDRAIDESSDRKAVAKALGDIADAARSGQSVMSGYQNESLSAAKGYEADGYNVAQDWTVTDGYNYGLADALAADDPAAQRRLAALKASRANTAKNATVKLKNLALDFHTADQACRSKLNGAIGALGSLAPVVAGLNPKAADGIVDALRSGKPLTAAQLKQLQAATNLTPEQIDALRNGHYVEIPQGQHSFMRTLLSGLDGMSVTDIRGLGAEGQQDQVHRALSNAMQLSSAPNVGTSAGDQGGMGLLPSNVQSLLRDPKLVTKVDAHRGFGQAGHAAPTTVDVEIPRLRELMDLHGLVESGDRDYRMGTDLDRGMLKQIAQIGPSTATDKLSLGSIPVDDFREFMSKATATLASDKIAVHDFITGENMNATCTPGTTYDTRAHLDGILDYRWGAERTGIDDLFGWLKDGAHSPNAFQAELARNAADSLGHYLASDWSAGDTDLPTQKNDVGSNSNIGKINPHLTRTLAEIMSQYLGGFSGAPEGPNGVETYGVKPMTAGDLDQLFKVLNSDPEAGRTINSASILWQQYMAHLGHDGNPDAGALGFAAGKLNQSMIDGSNAQIILQQGREFALANNQYNAVTNEYMRVASLVGSIPYIGPLLAGTVPQDFVASLTGATQPTYPEAMSNEQIEGLKSLKIPTLADTNMVEFSQYRVR</sequence>
<evidence type="ECO:0000313" key="3">
    <source>
        <dbReference type="Proteomes" id="UP000035088"/>
    </source>
</evidence>
<dbReference type="Pfam" id="PF23275">
    <property type="entry name" value="TPR_23"/>
    <property type="match status" value="1"/>
</dbReference>
<protein>
    <recommendedName>
        <fullName evidence="1">TPR repeat domain-containing protein</fullName>
    </recommendedName>
</protein>
<evidence type="ECO:0000259" key="1">
    <source>
        <dbReference type="Pfam" id="PF23275"/>
    </source>
</evidence>
<feature type="domain" description="TPR repeat" evidence="1">
    <location>
        <begin position="217"/>
        <end position="459"/>
    </location>
</feature>
<proteinExistence type="predicted"/>
<name>G7H262_9ACTN</name>
<dbReference type="EMBL" id="BAEE01000049">
    <property type="protein sequence ID" value="GAB09937.1"/>
    <property type="molecule type" value="Genomic_DNA"/>
</dbReference>
<dbReference type="AlphaFoldDB" id="G7H262"/>